<dbReference type="EMBL" id="UINC01064868">
    <property type="protein sequence ID" value="SVB93941.1"/>
    <property type="molecule type" value="Genomic_DNA"/>
</dbReference>
<proteinExistence type="predicted"/>
<gene>
    <name evidence="1" type="ORF">METZ01_LOCUS246795</name>
</gene>
<feature type="non-terminal residue" evidence="1">
    <location>
        <position position="1"/>
    </location>
</feature>
<accession>A0A382I5F9</accession>
<reference evidence="1" key="1">
    <citation type="submission" date="2018-05" db="EMBL/GenBank/DDBJ databases">
        <authorList>
            <person name="Lanie J.A."/>
            <person name="Ng W.-L."/>
            <person name="Kazmierczak K.M."/>
            <person name="Andrzejewski T.M."/>
            <person name="Davidsen T.M."/>
            <person name="Wayne K.J."/>
            <person name="Tettelin H."/>
            <person name="Glass J.I."/>
            <person name="Rusch D."/>
            <person name="Podicherti R."/>
            <person name="Tsui H.-C.T."/>
            <person name="Winkler M.E."/>
        </authorList>
    </citation>
    <scope>NUCLEOTIDE SEQUENCE</scope>
</reference>
<sequence length="24" mass="2794">ISVLTTPEERHTYSLYYDGDCEVC</sequence>
<name>A0A382I5F9_9ZZZZ</name>
<organism evidence="1">
    <name type="scientific">marine metagenome</name>
    <dbReference type="NCBI Taxonomy" id="408172"/>
    <lineage>
        <taxon>unclassified sequences</taxon>
        <taxon>metagenomes</taxon>
        <taxon>ecological metagenomes</taxon>
    </lineage>
</organism>
<protein>
    <submittedName>
        <fullName evidence="1">Uncharacterized protein</fullName>
    </submittedName>
</protein>
<dbReference type="AlphaFoldDB" id="A0A382I5F9"/>
<evidence type="ECO:0000313" key="1">
    <source>
        <dbReference type="EMBL" id="SVB93941.1"/>
    </source>
</evidence>